<evidence type="ECO:0000256" key="2">
    <source>
        <dbReference type="ARBA" id="ARBA00022917"/>
    </source>
</evidence>
<proteinExistence type="predicted"/>
<organism evidence="5 6">
    <name type="scientific">Aldrovandia affinis</name>
    <dbReference type="NCBI Taxonomy" id="143900"/>
    <lineage>
        <taxon>Eukaryota</taxon>
        <taxon>Metazoa</taxon>
        <taxon>Chordata</taxon>
        <taxon>Craniata</taxon>
        <taxon>Vertebrata</taxon>
        <taxon>Euteleostomi</taxon>
        <taxon>Actinopterygii</taxon>
        <taxon>Neopterygii</taxon>
        <taxon>Teleostei</taxon>
        <taxon>Notacanthiformes</taxon>
        <taxon>Halosauridae</taxon>
        <taxon>Aldrovandia</taxon>
    </lineage>
</organism>
<dbReference type="SMART" id="SM00889">
    <property type="entry name" value="EFG_IV"/>
    <property type="match status" value="1"/>
</dbReference>
<protein>
    <recommendedName>
        <fullName evidence="4">Translation elongation factor EFG/EF2 domain-containing protein</fullName>
    </recommendedName>
</protein>
<dbReference type="SUPFAM" id="SSF54980">
    <property type="entry name" value="EF-G C-terminal domain-like"/>
    <property type="match status" value="1"/>
</dbReference>
<keyword evidence="3" id="KW-0342">GTP-binding</keyword>
<evidence type="ECO:0000259" key="4">
    <source>
        <dbReference type="SMART" id="SM00889"/>
    </source>
</evidence>
<dbReference type="InterPro" id="IPR014721">
    <property type="entry name" value="Ribsml_uS5_D2-typ_fold_subgr"/>
</dbReference>
<name>A0AAD7R2I7_9TELE</name>
<dbReference type="InterPro" id="IPR020568">
    <property type="entry name" value="Ribosomal_Su5_D2-typ_SF"/>
</dbReference>
<evidence type="ECO:0000313" key="5">
    <source>
        <dbReference type="EMBL" id="KAJ8349203.1"/>
    </source>
</evidence>
<evidence type="ECO:0000313" key="6">
    <source>
        <dbReference type="Proteomes" id="UP001221898"/>
    </source>
</evidence>
<evidence type="ECO:0000256" key="3">
    <source>
        <dbReference type="ARBA" id="ARBA00023134"/>
    </source>
</evidence>
<keyword evidence="1" id="KW-0547">Nucleotide-binding</keyword>
<gene>
    <name evidence="5" type="ORF">AAFF_G00182510</name>
</gene>
<dbReference type="Pfam" id="PF03764">
    <property type="entry name" value="EFG_IV"/>
    <property type="match status" value="1"/>
</dbReference>
<dbReference type="GO" id="GO:0032543">
    <property type="term" value="P:mitochondrial translation"/>
    <property type="evidence" value="ECO:0007669"/>
    <property type="project" value="TreeGrafter"/>
</dbReference>
<dbReference type="EMBL" id="JAINUG010002411">
    <property type="protein sequence ID" value="KAJ8349203.1"/>
    <property type="molecule type" value="Genomic_DNA"/>
</dbReference>
<keyword evidence="2" id="KW-0648">Protein biosynthesis</keyword>
<sequence length="140" mass="15258">MGELHIEIIHDRIRREYNIETHLGPLQVAYRETVLRPASPTDTLDQTLGDRRHVVTVGLAVRPWAGSTSSTSCDITYKESVEEQLPPDVKVAVENGIQSSYLQGPLLGYPVQAVSTTVESVSIQSGTSGTWCLPVCHAAC</sequence>
<dbReference type="Gene3D" id="3.30.230.10">
    <property type="match status" value="1"/>
</dbReference>
<dbReference type="GO" id="GO:0005739">
    <property type="term" value="C:mitochondrion"/>
    <property type="evidence" value="ECO:0007669"/>
    <property type="project" value="TreeGrafter"/>
</dbReference>
<dbReference type="Gene3D" id="3.30.70.870">
    <property type="entry name" value="Elongation Factor G (Translational Gtpase), domain 3"/>
    <property type="match status" value="1"/>
</dbReference>
<reference evidence="5" key="1">
    <citation type="journal article" date="2023" name="Science">
        <title>Genome structures resolve the early diversification of teleost fishes.</title>
        <authorList>
            <person name="Parey E."/>
            <person name="Louis A."/>
            <person name="Montfort J."/>
            <person name="Bouchez O."/>
            <person name="Roques C."/>
            <person name="Iampietro C."/>
            <person name="Lluch J."/>
            <person name="Castinel A."/>
            <person name="Donnadieu C."/>
            <person name="Desvignes T."/>
            <person name="Floi Bucao C."/>
            <person name="Jouanno E."/>
            <person name="Wen M."/>
            <person name="Mejri S."/>
            <person name="Dirks R."/>
            <person name="Jansen H."/>
            <person name="Henkel C."/>
            <person name="Chen W.J."/>
            <person name="Zahm M."/>
            <person name="Cabau C."/>
            <person name="Klopp C."/>
            <person name="Thompson A.W."/>
            <person name="Robinson-Rechavi M."/>
            <person name="Braasch I."/>
            <person name="Lecointre G."/>
            <person name="Bobe J."/>
            <person name="Postlethwait J.H."/>
            <person name="Berthelot C."/>
            <person name="Roest Crollius H."/>
            <person name="Guiguen Y."/>
        </authorList>
    </citation>
    <scope>NUCLEOTIDE SEQUENCE</scope>
    <source>
        <strain evidence="5">NC1722</strain>
    </source>
</reference>
<comment type="caution">
    <text evidence="5">The sequence shown here is derived from an EMBL/GenBank/DDBJ whole genome shotgun (WGS) entry which is preliminary data.</text>
</comment>
<dbReference type="SUPFAM" id="SSF54211">
    <property type="entry name" value="Ribosomal protein S5 domain 2-like"/>
    <property type="match status" value="1"/>
</dbReference>
<feature type="domain" description="Translation elongation factor EFG/EF2" evidence="4">
    <location>
        <begin position="27"/>
        <end position="137"/>
    </location>
</feature>
<dbReference type="PANTHER" id="PTHR43261:SF1">
    <property type="entry name" value="RIBOSOME-RELEASING FACTOR 2, MITOCHONDRIAL"/>
    <property type="match status" value="1"/>
</dbReference>
<dbReference type="GO" id="GO:0005525">
    <property type="term" value="F:GTP binding"/>
    <property type="evidence" value="ECO:0007669"/>
    <property type="project" value="UniProtKB-KW"/>
</dbReference>
<dbReference type="GO" id="GO:0003924">
    <property type="term" value="F:GTPase activity"/>
    <property type="evidence" value="ECO:0007669"/>
    <property type="project" value="TreeGrafter"/>
</dbReference>
<evidence type="ECO:0000256" key="1">
    <source>
        <dbReference type="ARBA" id="ARBA00022741"/>
    </source>
</evidence>
<keyword evidence="6" id="KW-1185">Reference proteome</keyword>
<dbReference type="InterPro" id="IPR035647">
    <property type="entry name" value="EFG_III/V"/>
</dbReference>
<dbReference type="PANTHER" id="PTHR43261">
    <property type="entry name" value="TRANSLATION ELONGATION FACTOR G-RELATED"/>
    <property type="match status" value="1"/>
</dbReference>
<dbReference type="InterPro" id="IPR005517">
    <property type="entry name" value="Transl_elong_EFG/EF2_IV"/>
</dbReference>
<accession>A0AAD7R2I7</accession>
<dbReference type="GO" id="GO:0032790">
    <property type="term" value="P:ribosome disassembly"/>
    <property type="evidence" value="ECO:0007669"/>
    <property type="project" value="TreeGrafter"/>
</dbReference>
<dbReference type="AlphaFoldDB" id="A0AAD7R2I7"/>
<dbReference type="Proteomes" id="UP001221898">
    <property type="component" value="Unassembled WGS sequence"/>
</dbReference>